<evidence type="ECO:0000256" key="8">
    <source>
        <dbReference type="ARBA" id="ARBA00023004"/>
    </source>
</evidence>
<dbReference type="CDD" id="cd01347">
    <property type="entry name" value="ligand_gated_channel"/>
    <property type="match status" value="1"/>
</dbReference>
<dbReference type="Proteomes" id="UP000196218">
    <property type="component" value="Unassembled WGS sequence"/>
</dbReference>
<keyword evidence="9" id="KW-0406">Ion transport</keyword>
<protein>
    <submittedName>
        <fullName evidence="18">TonB-dependent siderophore receptor</fullName>
    </submittedName>
</protein>
<feature type="domain" description="Secretin/TonB short N-terminal" evidence="17">
    <location>
        <begin position="54"/>
        <end position="105"/>
    </location>
</feature>
<dbReference type="SUPFAM" id="SSF56935">
    <property type="entry name" value="Porins"/>
    <property type="match status" value="1"/>
</dbReference>
<keyword evidence="13 14" id="KW-0998">Cell outer membrane</keyword>
<keyword evidence="7 16" id="KW-0732">Signal</keyword>
<evidence type="ECO:0000256" key="14">
    <source>
        <dbReference type="PROSITE-ProRule" id="PRU01360"/>
    </source>
</evidence>
<dbReference type="InterPro" id="IPR012910">
    <property type="entry name" value="Plug_dom"/>
</dbReference>
<keyword evidence="4 14" id="KW-1134">Transmembrane beta strand</keyword>
<dbReference type="SMART" id="SM00965">
    <property type="entry name" value="STN"/>
    <property type="match status" value="1"/>
</dbReference>
<dbReference type="Pfam" id="PF00593">
    <property type="entry name" value="TonB_dep_Rec_b-barrel"/>
    <property type="match status" value="1"/>
</dbReference>
<keyword evidence="8" id="KW-0408">Iron</keyword>
<keyword evidence="11 14" id="KW-0472">Membrane</keyword>
<dbReference type="PROSITE" id="PS52016">
    <property type="entry name" value="TONB_DEPENDENT_REC_3"/>
    <property type="match status" value="1"/>
</dbReference>
<dbReference type="PANTHER" id="PTHR32552:SF68">
    <property type="entry name" value="FERRICHROME OUTER MEMBRANE TRANSPORTER_PHAGE RECEPTOR"/>
    <property type="match status" value="1"/>
</dbReference>
<comment type="caution">
    <text evidence="18">The sequence shown here is derived from an EMBL/GenBank/DDBJ whole genome shotgun (WGS) entry which is preliminary data.</text>
</comment>
<dbReference type="InterPro" id="IPR011662">
    <property type="entry name" value="Secretin/TonB_short_N"/>
</dbReference>
<organism evidence="18 19">
    <name type="scientific">Burkholderia multivorans</name>
    <dbReference type="NCBI Taxonomy" id="87883"/>
    <lineage>
        <taxon>Bacteria</taxon>
        <taxon>Pseudomonadati</taxon>
        <taxon>Pseudomonadota</taxon>
        <taxon>Betaproteobacteria</taxon>
        <taxon>Burkholderiales</taxon>
        <taxon>Burkholderiaceae</taxon>
        <taxon>Burkholderia</taxon>
        <taxon>Burkholderia cepacia complex</taxon>
    </lineage>
</organism>
<comment type="similarity">
    <text evidence="2 14 15">Belongs to the TonB-dependent receptor family.</text>
</comment>
<name>A0ABD7LBI2_9BURK</name>
<proteinExistence type="inferred from homology"/>
<evidence type="ECO:0000256" key="5">
    <source>
        <dbReference type="ARBA" id="ARBA00022496"/>
    </source>
</evidence>
<dbReference type="Pfam" id="PF07715">
    <property type="entry name" value="Plug"/>
    <property type="match status" value="1"/>
</dbReference>
<dbReference type="InterPro" id="IPR036942">
    <property type="entry name" value="Beta-barrel_TonB_sf"/>
</dbReference>
<evidence type="ECO:0000256" key="13">
    <source>
        <dbReference type="ARBA" id="ARBA00023237"/>
    </source>
</evidence>
<evidence type="ECO:0000256" key="9">
    <source>
        <dbReference type="ARBA" id="ARBA00023065"/>
    </source>
</evidence>
<dbReference type="GO" id="GO:0009279">
    <property type="term" value="C:cell outer membrane"/>
    <property type="evidence" value="ECO:0007669"/>
    <property type="project" value="UniProtKB-SubCell"/>
</dbReference>
<evidence type="ECO:0000313" key="18">
    <source>
        <dbReference type="EMBL" id="SAK01475.1"/>
    </source>
</evidence>
<evidence type="ECO:0000256" key="1">
    <source>
        <dbReference type="ARBA" id="ARBA00004571"/>
    </source>
</evidence>
<keyword evidence="6 14" id="KW-0812">Transmembrane</keyword>
<gene>
    <name evidence="18" type="ORF">UA18_05149</name>
</gene>
<reference evidence="18 19" key="1">
    <citation type="submission" date="2016-04" db="EMBL/GenBank/DDBJ databases">
        <authorList>
            <person name="Peeters C."/>
        </authorList>
    </citation>
    <scope>NUCLEOTIDE SEQUENCE [LARGE SCALE GENOMIC DNA]</scope>
    <source>
        <strain evidence="18">LMG 29311</strain>
    </source>
</reference>
<feature type="signal peptide" evidence="16">
    <location>
        <begin position="1"/>
        <end position="30"/>
    </location>
</feature>
<dbReference type="GO" id="GO:0006826">
    <property type="term" value="P:iron ion transport"/>
    <property type="evidence" value="ECO:0007669"/>
    <property type="project" value="UniProtKB-KW"/>
</dbReference>
<evidence type="ECO:0000256" key="3">
    <source>
        <dbReference type="ARBA" id="ARBA00022448"/>
    </source>
</evidence>
<dbReference type="EMBL" id="FKJW01000005">
    <property type="protein sequence ID" value="SAK01475.1"/>
    <property type="molecule type" value="Genomic_DNA"/>
</dbReference>
<evidence type="ECO:0000256" key="7">
    <source>
        <dbReference type="ARBA" id="ARBA00022729"/>
    </source>
</evidence>
<evidence type="ECO:0000256" key="16">
    <source>
        <dbReference type="SAM" id="SignalP"/>
    </source>
</evidence>
<sequence length="768" mass="80984">MTKAGTGSRISTLTCVAAALWALSSSPLHAQTAIDLPAQPLGSALVRLAGSMGVNILAPDQLVAGRQAPAVSGQLTLRDALDRLLAGSGLKAVARDEKTYVIEASSASSAASQAAQPTAADSMLPAIDVNATAIADEPGFVSEFSSAATRTDTPIALIPQSIQVLNRKLLESQGAQSVSGALAYLGGVTTSNFGGVQSQATIRGFNAPITVNGLPTALGLSSQVAGALSIPIDGIEKVEVLRGAESILAGAMDPGGIVNVVTKQPTEKVVRELTMQVGSFGNWKQAIDLGGPLGGDKRLTYRFVLSAERTGESAYGYDGAKSLYVAPSLSWKSAGTSIVIGYRHQVQDVPLNATTLFGPNGAPAKAAMPTAQPGSTLVQSDDVDIDFRHRFNEIFSIESRTAYSRYIEKFSNTGYWPATFASSPGTAYFNALAGDHRAFNVLTDNHLNARFSTGPVKHVVVAGFQYSVNWESSHLPADGEGLLIAPFPSPALPPYRGALVYSAANKNYFSNTYLQDQLSWGRLHVTASVAYAKSQTPGATSQHAWLPNLGVLYELTDTLSVYASSMRSFYPRHGYTLITGGTPPPYSGHSVEAGVKLNLLDDRLALTADVFRSDSATVVQQIPGTGLVDLQGGQVTRGVEASAIGRLLPGLNLHASYAYNAVQSGPGLPRHAGSVWLTYDLQGDRLKGWGGGIGVLARTETFVAADGNNRLPGQAQTDLGIWYRAKHWSATLSVKNVFDRALYQSGATDSQAFLQPGRLIYLTARRDI</sequence>
<evidence type="ECO:0000259" key="17">
    <source>
        <dbReference type="SMART" id="SM00965"/>
    </source>
</evidence>
<dbReference type="PANTHER" id="PTHR32552">
    <property type="entry name" value="FERRICHROME IRON RECEPTOR-RELATED"/>
    <property type="match status" value="1"/>
</dbReference>
<keyword evidence="10 15" id="KW-0798">TonB box</keyword>
<dbReference type="InterPro" id="IPR000531">
    <property type="entry name" value="Beta-barrel_TonB"/>
</dbReference>
<dbReference type="InterPro" id="IPR039426">
    <property type="entry name" value="TonB-dep_rcpt-like"/>
</dbReference>
<evidence type="ECO:0000313" key="19">
    <source>
        <dbReference type="Proteomes" id="UP000196218"/>
    </source>
</evidence>
<dbReference type="Gene3D" id="2.40.170.20">
    <property type="entry name" value="TonB-dependent receptor, beta-barrel domain"/>
    <property type="match status" value="1"/>
</dbReference>
<dbReference type="InterPro" id="IPR037066">
    <property type="entry name" value="Plug_dom_sf"/>
</dbReference>
<evidence type="ECO:0000256" key="4">
    <source>
        <dbReference type="ARBA" id="ARBA00022452"/>
    </source>
</evidence>
<keyword evidence="3 14" id="KW-0813">Transport</keyword>
<accession>A0ABD7LBI2</accession>
<evidence type="ECO:0000256" key="6">
    <source>
        <dbReference type="ARBA" id="ARBA00022692"/>
    </source>
</evidence>
<evidence type="ECO:0000256" key="11">
    <source>
        <dbReference type="ARBA" id="ARBA00023136"/>
    </source>
</evidence>
<evidence type="ECO:0000256" key="10">
    <source>
        <dbReference type="ARBA" id="ARBA00023077"/>
    </source>
</evidence>
<dbReference type="NCBIfam" id="TIGR01783">
    <property type="entry name" value="TonB-siderophor"/>
    <property type="match status" value="1"/>
</dbReference>
<evidence type="ECO:0000256" key="15">
    <source>
        <dbReference type="RuleBase" id="RU003357"/>
    </source>
</evidence>
<comment type="subcellular location">
    <subcellularLocation>
        <location evidence="1 14">Cell outer membrane</location>
        <topology evidence="1 14">Multi-pass membrane protein</topology>
    </subcellularLocation>
</comment>
<keyword evidence="12 18" id="KW-0675">Receptor</keyword>
<dbReference type="Pfam" id="PF07660">
    <property type="entry name" value="STN"/>
    <property type="match status" value="1"/>
</dbReference>
<evidence type="ECO:0000256" key="12">
    <source>
        <dbReference type="ARBA" id="ARBA00023170"/>
    </source>
</evidence>
<dbReference type="Gene3D" id="2.170.130.10">
    <property type="entry name" value="TonB-dependent receptor, plug domain"/>
    <property type="match status" value="1"/>
</dbReference>
<dbReference type="InterPro" id="IPR010105">
    <property type="entry name" value="TonB_sidphr_rcpt"/>
</dbReference>
<feature type="chain" id="PRO_5044742282" evidence="16">
    <location>
        <begin position="31"/>
        <end position="768"/>
    </location>
</feature>
<keyword evidence="5" id="KW-0410">Iron transport</keyword>
<dbReference type="AlphaFoldDB" id="A0ABD7LBI2"/>
<evidence type="ECO:0000256" key="2">
    <source>
        <dbReference type="ARBA" id="ARBA00009810"/>
    </source>
</evidence>
<dbReference type="Gene3D" id="3.55.50.30">
    <property type="match status" value="1"/>
</dbReference>